<feature type="compositionally biased region" description="Polar residues" evidence="1">
    <location>
        <begin position="214"/>
        <end position="223"/>
    </location>
</feature>
<feature type="compositionally biased region" description="Low complexity" evidence="1">
    <location>
        <begin position="24"/>
        <end position="39"/>
    </location>
</feature>
<evidence type="ECO:0000313" key="2">
    <source>
        <dbReference type="EMBL" id="KAG9239409.1"/>
    </source>
</evidence>
<reference evidence="2" key="1">
    <citation type="journal article" date="2021" name="IMA Fungus">
        <title>Genomic characterization of three marine fungi, including Emericellopsis atlantica sp. nov. with signatures of a generalist lifestyle and marine biomass degradation.</title>
        <authorList>
            <person name="Hagestad O.C."/>
            <person name="Hou L."/>
            <person name="Andersen J.H."/>
            <person name="Hansen E.H."/>
            <person name="Altermark B."/>
            <person name="Li C."/>
            <person name="Kuhnert E."/>
            <person name="Cox R.J."/>
            <person name="Crous P.W."/>
            <person name="Spatafora J.W."/>
            <person name="Lail K."/>
            <person name="Amirebrahimi M."/>
            <person name="Lipzen A."/>
            <person name="Pangilinan J."/>
            <person name="Andreopoulos W."/>
            <person name="Hayes R.D."/>
            <person name="Ng V."/>
            <person name="Grigoriev I.V."/>
            <person name="Jackson S.A."/>
            <person name="Sutton T.D.S."/>
            <person name="Dobson A.D.W."/>
            <person name="Rama T."/>
        </authorList>
    </citation>
    <scope>NUCLEOTIDE SEQUENCE</scope>
    <source>
        <strain evidence="2">TRa018bII</strain>
    </source>
</reference>
<name>A0A9P7YT92_9HELO</name>
<protein>
    <recommendedName>
        <fullName evidence="4">Proteophosphoglycan 5</fullName>
    </recommendedName>
</protein>
<dbReference type="InterPro" id="IPR028322">
    <property type="entry name" value="PNRC-like_rgn"/>
</dbReference>
<comment type="caution">
    <text evidence="2">The sequence shown here is derived from an EMBL/GenBank/DDBJ whole genome shotgun (WGS) entry which is preliminary data.</text>
</comment>
<gene>
    <name evidence="2" type="ORF">BJ875DRAFT_190141</name>
</gene>
<sequence>MSSEDIPSRSHRQTRSVAISPATPSSQNPHNPHNSNAQALTENTTSDMNYPAHPTTPPRTPRRNNQPQNATNSNTRENGSKQKTRNNKNRPKNVVTSPPVKGRDGRSPSFSGAQSSGGRPSSARPINTPKAYAGATFHASPAPSALPIPSFHSKSVPESPGMKGLQSVMESPLSKTDQPPTPPVFPTSVTNVVREESPLDLFFKADREEKARAQSASSANPSGKATEPFRPPPEYLHKAQTPPALSSQSRPGPLNRASSSSMFAMELDSSYSPGAPLGQAFSTPYSERINAAKSGSNHPREDPQDPLDRSEALKAYLFSGTTISPQAADTTTIGSSPLTPKSLHSPNGQSSPVSSSRPQNDPHLVLQGNRAQNSGGRNPGRSSRLRQEVTSMRTPTMTPNRNSHFDHSQTPSRIYGNVMHSNSSNLLASSTSHSASPSPALSYGVSSSNRNADLEDTLRKVLKLDSPRDSGASQAGMVGSTSAGVPNYID</sequence>
<evidence type="ECO:0008006" key="4">
    <source>
        <dbReference type="Google" id="ProtNLM"/>
    </source>
</evidence>
<dbReference type="Proteomes" id="UP000824998">
    <property type="component" value="Unassembled WGS sequence"/>
</dbReference>
<feature type="compositionally biased region" description="Basic residues" evidence="1">
    <location>
        <begin position="82"/>
        <end position="91"/>
    </location>
</feature>
<dbReference type="GO" id="GO:0016071">
    <property type="term" value="P:mRNA metabolic process"/>
    <property type="evidence" value="ECO:0007669"/>
    <property type="project" value="UniProtKB-ARBA"/>
</dbReference>
<accession>A0A9P7YT92</accession>
<feature type="compositionally biased region" description="Basic and acidic residues" evidence="1">
    <location>
        <begin position="298"/>
        <end position="312"/>
    </location>
</feature>
<feature type="compositionally biased region" description="Polar residues" evidence="1">
    <location>
        <begin position="319"/>
        <end position="344"/>
    </location>
</feature>
<feature type="compositionally biased region" description="Polar residues" evidence="1">
    <location>
        <begin position="388"/>
        <end position="412"/>
    </location>
</feature>
<feature type="compositionally biased region" description="Low complexity" evidence="1">
    <location>
        <begin position="420"/>
        <end position="442"/>
    </location>
</feature>
<feature type="compositionally biased region" description="Polar residues" evidence="1">
    <location>
        <begin position="243"/>
        <end position="262"/>
    </location>
</feature>
<organism evidence="2 3">
    <name type="scientific">Amylocarpus encephaloides</name>
    <dbReference type="NCBI Taxonomy" id="45428"/>
    <lineage>
        <taxon>Eukaryota</taxon>
        <taxon>Fungi</taxon>
        <taxon>Dikarya</taxon>
        <taxon>Ascomycota</taxon>
        <taxon>Pezizomycotina</taxon>
        <taxon>Leotiomycetes</taxon>
        <taxon>Helotiales</taxon>
        <taxon>Helotiales incertae sedis</taxon>
        <taxon>Amylocarpus</taxon>
    </lineage>
</organism>
<evidence type="ECO:0000256" key="1">
    <source>
        <dbReference type="SAM" id="MobiDB-lite"/>
    </source>
</evidence>
<proteinExistence type="predicted"/>
<feature type="compositionally biased region" description="Low complexity" evidence="1">
    <location>
        <begin position="139"/>
        <end position="150"/>
    </location>
</feature>
<evidence type="ECO:0000313" key="3">
    <source>
        <dbReference type="Proteomes" id="UP000824998"/>
    </source>
</evidence>
<dbReference type="AlphaFoldDB" id="A0A9P7YT92"/>
<dbReference type="Pfam" id="PF15365">
    <property type="entry name" value="PNRC"/>
    <property type="match status" value="1"/>
</dbReference>
<feature type="compositionally biased region" description="Basic and acidic residues" evidence="1">
    <location>
        <begin position="203"/>
        <end position="212"/>
    </location>
</feature>
<feature type="compositionally biased region" description="Low complexity" evidence="1">
    <location>
        <begin position="345"/>
        <end position="358"/>
    </location>
</feature>
<feature type="region of interest" description="Disordered" evidence="1">
    <location>
        <begin position="1"/>
        <end position="191"/>
    </location>
</feature>
<dbReference type="EMBL" id="MU251359">
    <property type="protein sequence ID" value="KAG9239409.1"/>
    <property type="molecule type" value="Genomic_DNA"/>
</dbReference>
<dbReference type="OrthoDB" id="2142961at2759"/>
<feature type="region of interest" description="Disordered" evidence="1">
    <location>
        <begin position="465"/>
        <end position="490"/>
    </location>
</feature>
<feature type="compositionally biased region" description="Polar residues" evidence="1">
    <location>
        <begin position="108"/>
        <end position="119"/>
    </location>
</feature>
<keyword evidence="3" id="KW-1185">Reference proteome</keyword>
<feature type="region of interest" description="Disordered" evidence="1">
    <location>
        <begin position="203"/>
        <end position="448"/>
    </location>
</feature>